<dbReference type="SUPFAM" id="SSF55874">
    <property type="entry name" value="ATPase domain of HSP90 chaperone/DNA topoisomerase II/histidine kinase"/>
    <property type="match status" value="1"/>
</dbReference>
<dbReference type="PANTHER" id="PTHR45528">
    <property type="entry name" value="SENSOR HISTIDINE KINASE CPXA"/>
    <property type="match status" value="1"/>
</dbReference>
<evidence type="ECO:0000256" key="1">
    <source>
        <dbReference type="ARBA" id="ARBA00000085"/>
    </source>
</evidence>
<keyword evidence="6" id="KW-0808">Transferase</keyword>
<gene>
    <name evidence="16" type="ORF">DEX24_02155</name>
</gene>
<dbReference type="EMBL" id="QFVR01000002">
    <property type="protein sequence ID" value="PWI26707.1"/>
    <property type="molecule type" value="Genomic_DNA"/>
</dbReference>
<keyword evidence="11 14" id="KW-1133">Transmembrane helix</keyword>
<name>A0A2U3AQA8_9BACL</name>
<evidence type="ECO:0000256" key="5">
    <source>
        <dbReference type="ARBA" id="ARBA00022553"/>
    </source>
</evidence>
<evidence type="ECO:0000256" key="12">
    <source>
        <dbReference type="ARBA" id="ARBA00023012"/>
    </source>
</evidence>
<feature type="transmembrane region" description="Helical" evidence="14">
    <location>
        <begin position="253"/>
        <end position="282"/>
    </location>
</feature>
<evidence type="ECO:0000256" key="10">
    <source>
        <dbReference type="ARBA" id="ARBA00022840"/>
    </source>
</evidence>
<evidence type="ECO:0000256" key="8">
    <source>
        <dbReference type="ARBA" id="ARBA00022741"/>
    </source>
</evidence>
<dbReference type="OrthoDB" id="9792991at2"/>
<keyword evidence="5" id="KW-0597">Phosphoprotein</keyword>
<dbReference type="InterPro" id="IPR050398">
    <property type="entry name" value="HssS/ArlS-like"/>
</dbReference>
<keyword evidence="12" id="KW-0902">Two-component regulatory system</keyword>
<feature type="transmembrane region" description="Helical" evidence="14">
    <location>
        <begin position="220"/>
        <end position="241"/>
    </location>
</feature>
<keyword evidence="10" id="KW-0067">ATP-binding</keyword>
<evidence type="ECO:0000313" key="16">
    <source>
        <dbReference type="EMBL" id="PWI26707.1"/>
    </source>
</evidence>
<evidence type="ECO:0000313" key="17">
    <source>
        <dbReference type="Proteomes" id="UP000245938"/>
    </source>
</evidence>
<dbReference type="GO" id="GO:0005886">
    <property type="term" value="C:plasma membrane"/>
    <property type="evidence" value="ECO:0007669"/>
    <property type="project" value="UniProtKB-SubCell"/>
</dbReference>
<feature type="transmembrane region" description="Helical" evidence="14">
    <location>
        <begin position="310"/>
        <end position="332"/>
    </location>
</feature>
<keyword evidence="9" id="KW-0418">Kinase</keyword>
<dbReference type="Proteomes" id="UP000245938">
    <property type="component" value="Unassembled WGS sequence"/>
</dbReference>
<comment type="caution">
    <text evidence="16">The sequence shown here is derived from an EMBL/GenBank/DDBJ whole genome shotgun (WGS) entry which is preliminary data.</text>
</comment>
<keyword evidence="13 14" id="KW-0472">Membrane</keyword>
<dbReference type="PROSITE" id="PS50109">
    <property type="entry name" value="HIS_KIN"/>
    <property type="match status" value="1"/>
</dbReference>
<sequence length="640" mass="73880">MEEQISSINYQYQDKIEEAKNSDFKKMYKVLIEERDSKMDKITRNFTDKKYVTAKVLALKQAGVKKFYRELPNTIENFEENTNYFSYDLTNNTTGNQFKKGEIDRQTVFKKEYGLNDKKVLKKNDTTAFIISDLASFYSMNNITEKSPFFNEGYSGTIAINKKAVMDEQNTLSAVNSFHKFTMMQNMLFGLWVASVIALIIGLLLLWFKRKCYRIYKTPIEIQLIVLIVLAITTIVCTLVILEQIRTDFTTQIITNLFFLMLSVWILLTFCMNLLVSIYYNLRDISTVWQRSLTKKMVSLVNHLMLNMPLFLKVVAYLIIIFLAGFGFFIMLSHSYNFGVFLFYWCLFIVIVMPTTYIFFKNLADLTKILKMTDQMVHNQSKEVIHINGDSALAKHAENLNHMRSGVEHSVSEQHKSERLKTELITNVSHDLRTPLTSIITYTELLKKDDLSDKERKEYVAVLDKKSQRLRALIDDLFEVSKMTTGNVELQKQQVDLAQLVQQAMGEHESEIEEALLRVHISIPDHAVMANIDGQKYWRVIDNLIGNAIKYSLEGTRIFATLQDEATYTELTIKNISKYEISEDVEELYERFKRADASRHTEGSGLGLAIAQSIVELHGGSMKITIDGDLFKVTVVQPKK</sequence>
<evidence type="ECO:0000259" key="15">
    <source>
        <dbReference type="PROSITE" id="PS50109"/>
    </source>
</evidence>
<dbReference type="SUPFAM" id="SSF47384">
    <property type="entry name" value="Homodimeric domain of signal transducing histidine kinase"/>
    <property type="match status" value="1"/>
</dbReference>
<dbReference type="Pfam" id="PF00512">
    <property type="entry name" value="HisKA"/>
    <property type="match status" value="1"/>
</dbReference>
<dbReference type="InterPro" id="IPR003661">
    <property type="entry name" value="HisK_dim/P_dom"/>
</dbReference>
<proteinExistence type="predicted"/>
<organism evidence="16 17">
    <name type="scientific">Kurthia sibirica</name>
    <dbReference type="NCBI Taxonomy" id="202750"/>
    <lineage>
        <taxon>Bacteria</taxon>
        <taxon>Bacillati</taxon>
        <taxon>Bacillota</taxon>
        <taxon>Bacilli</taxon>
        <taxon>Bacillales</taxon>
        <taxon>Caryophanaceae</taxon>
        <taxon>Kurthia</taxon>
    </lineage>
</organism>
<dbReference type="Gene3D" id="3.30.565.10">
    <property type="entry name" value="Histidine kinase-like ATPase, C-terminal domain"/>
    <property type="match status" value="1"/>
</dbReference>
<evidence type="ECO:0000256" key="6">
    <source>
        <dbReference type="ARBA" id="ARBA00022679"/>
    </source>
</evidence>
<protein>
    <recommendedName>
        <fullName evidence="3">histidine kinase</fullName>
        <ecNumber evidence="3">2.7.13.3</ecNumber>
    </recommendedName>
</protein>
<dbReference type="InterPro" id="IPR036890">
    <property type="entry name" value="HATPase_C_sf"/>
</dbReference>
<dbReference type="FunFam" id="1.10.287.130:FF:000008">
    <property type="entry name" value="Two-component sensor histidine kinase"/>
    <property type="match status" value="1"/>
</dbReference>
<evidence type="ECO:0000256" key="4">
    <source>
        <dbReference type="ARBA" id="ARBA00022475"/>
    </source>
</evidence>
<evidence type="ECO:0000256" key="7">
    <source>
        <dbReference type="ARBA" id="ARBA00022692"/>
    </source>
</evidence>
<comment type="catalytic activity">
    <reaction evidence="1">
        <text>ATP + protein L-histidine = ADP + protein N-phospho-L-histidine.</text>
        <dbReference type="EC" id="2.7.13.3"/>
    </reaction>
</comment>
<keyword evidence="17" id="KW-1185">Reference proteome</keyword>
<dbReference type="AlphaFoldDB" id="A0A2U3AQA8"/>
<feature type="transmembrane region" description="Helical" evidence="14">
    <location>
        <begin position="187"/>
        <end position="208"/>
    </location>
</feature>
<dbReference type="Pfam" id="PF02518">
    <property type="entry name" value="HATPase_c"/>
    <property type="match status" value="1"/>
</dbReference>
<evidence type="ECO:0000256" key="2">
    <source>
        <dbReference type="ARBA" id="ARBA00004651"/>
    </source>
</evidence>
<keyword evidence="7 14" id="KW-0812">Transmembrane</keyword>
<dbReference type="SMART" id="SM00387">
    <property type="entry name" value="HATPase_c"/>
    <property type="match status" value="1"/>
</dbReference>
<dbReference type="Gene3D" id="1.10.287.130">
    <property type="match status" value="1"/>
</dbReference>
<dbReference type="PANTHER" id="PTHR45528:SF1">
    <property type="entry name" value="SENSOR HISTIDINE KINASE CPXA"/>
    <property type="match status" value="1"/>
</dbReference>
<dbReference type="GO" id="GO:0005524">
    <property type="term" value="F:ATP binding"/>
    <property type="evidence" value="ECO:0007669"/>
    <property type="project" value="UniProtKB-KW"/>
</dbReference>
<feature type="domain" description="Histidine kinase" evidence="15">
    <location>
        <begin position="427"/>
        <end position="640"/>
    </location>
</feature>
<feature type="transmembrane region" description="Helical" evidence="14">
    <location>
        <begin position="338"/>
        <end position="360"/>
    </location>
</feature>
<keyword evidence="4" id="KW-1003">Cell membrane</keyword>
<accession>A0A2U3AQA8</accession>
<dbReference type="InterPro" id="IPR004358">
    <property type="entry name" value="Sig_transdc_His_kin-like_C"/>
</dbReference>
<dbReference type="InterPro" id="IPR003594">
    <property type="entry name" value="HATPase_dom"/>
</dbReference>
<evidence type="ECO:0000256" key="14">
    <source>
        <dbReference type="SAM" id="Phobius"/>
    </source>
</evidence>
<evidence type="ECO:0000256" key="13">
    <source>
        <dbReference type="ARBA" id="ARBA00023136"/>
    </source>
</evidence>
<evidence type="ECO:0000256" key="3">
    <source>
        <dbReference type="ARBA" id="ARBA00012438"/>
    </source>
</evidence>
<dbReference type="CDD" id="cd00082">
    <property type="entry name" value="HisKA"/>
    <property type="match status" value="1"/>
</dbReference>
<evidence type="ECO:0000256" key="11">
    <source>
        <dbReference type="ARBA" id="ARBA00022989"/>
    </source>
</evidence>
<reference evidence="16 17" key="1">
    <citation type="submission" date="2018-05" db="EMBL/GenBank/DDBJ databases">
        <title>Kurthia sibirica genome sequence.</title>
        <authorList>
            <person name="Maclea K.S."/>
            <person name="Goen A.E."/>
        </authorList>
    </citation>
    <scope>NUCLEOTIDE SEQUENCE [LARGE SCALE GENOMIC DNA]</scope>
    <source>
        <strain evidence="16 17">ATCC 49154</strain>
    </source>
</reference>
<dbReference type="GO" id="GO:0000155">
    <property type="term" value="F:phosphorelay sensor kinase activity"/>
    <property type="evidence" value="ECO:0007669"/>
    <property type="project" value="InterPro"/>
</dbReference>
<dbReference type="SMART" id="SM00388">
    <property type="entry name" value="HisKA"/>
    <property type="match status" value="1"/>
</dbReference>
<keyword evidence="8" id="KW-0547">Nucleotide-binding</keyword>
<comment type="subcellular location">
    <subcellularLocation>
        <location evidence="2">Cell membrane</location>
        <topology evidence="2">Multi-pass membrane protein</topology>
    </subcellularLocation>
</comment>
<dbReference type="InterPro" id="IPR036097">
    <property type="entry name" value="HisK_dim/P_sf"/>
</dbReference>
<evidence type="ECO:0000256" key="9">
    <source>
        <dbReference type="ARBA" id="ARBA00022777"/>
    </source>
</evidence>
<dbReference type="EC" id="2.7.13.3" evidence="3"/>
<dbReference type="PRINTS" id="PR00344">
    <property type="entry name" value="BCTRLSENSOR"/>
</dbReference>
<dbReference type="InterPro" id="IPR005467">
    <property type="entry name" value="His_kinase_dom"/>
</dbReference>